<reference evidence="6" key="1">
    <citation type="journal article" date="2011" name="FEMS Microbiol. Ecol.">
        <title>Polyketide synthase pathways identified from a metagenomic library are derived from soil Acidobacteria.</title>
        <authorList>
            <person name="Parsley L.C."/>
            <person name="Linneman J."/>
            <person name="Goode A.M."/>
            <person name="Becklund K."/>
            <person name="George I."/>
            <person name="Goodman R.M."/>
            <person name="Lopanik N.B."/>
            <person name="Liles M.R."/>
        </authorList>
    </citation>
    <scope>NUCLEOTIDE SEQUENCE</scope>
</reference>
<keyword evidence="2" id="KW-0597">Phosphoprotein</keyword>
<proteinExistence type="predicted"/>
<dbReference type="PANTHER" id="PTHR43775">
    <property type="entry name" value="FATTY ACID SYNTHASE"/>
    <property type="match status" value="1"/>
</dbReference>
<dbReference type="AlphaFoldDB" id="F6LQ37"/>
<dbReference type="SUPFAM" id="SSF53901">
    <property type="entry name" value="Thiolase-like"/>
    <property type="match status" value="1"/>
</dbReference>
<feature type="domain" description="Ketosynthase family 3 (KS3)" evidence="5">
    <location>
        <begin position="1"/>
        <end position="191"/>
    </location>
</feature>
<evidence type="ECO:0000259" key="5">
    <source>
        <dbReference type="PROSITE" id="PS52004"/>
    </source>
</evidence>
<evidence type="ECO:0000256" key="2">
    <source>
        <dbReference type="ARBA" id="ARBA00022553"/>
    </source>
</evidence>
<dbReference type="EMBL" id="JF342588">
    <property type="protein sequence ID" value="AEG77057.1"/>
    <property type="molecule type" value="Genomic_DNA"/>
</dbReference>
<dbReference type="InterPro" id="IPR050091">
    <property type="entry name" value="PKS_NRPS_Biosynth_Enz"/>
</dbReference>
<sequence>NAAIRVSSFADSEAGLSSAAWSVNQAARFLADRASGDVNRMTGNTLTVIATRLSSNLNYQGPSFTVNRACSSSRVALTLAVEPIRAATVETAMLGGVNLLWFPFWLVGFSPPSRLCPTGRYGPLDPAAKGNLRGEGAIVRVLRSRAAARRAPTRIHATIVGSEIGQDGPTTGLSLPSPEWQRRMQEQINTE</sequence>
<accession>F6LQ37</accession>
<feature type="region of interest" description="Disordered" evidence="4">
    <location>
        <begin position="163"/>
        <end position="191"/>
    </location>
</feature>
<keyword evidence="1" id="KW-0596">Phosphopantetheine</keyword>
<dbReference type="Pfam" id="PF00109">
    <property type="entry name" value="ketoacyl-synt"/>
    <property type="match status" value="1"/>
</dbReference>
<dbReference type="Gene3D" id="3.40.47.10">
    <property type="match status" value="1"/>
</dbReference>
<protein>
    <submittedName>
        <fullName evidence="6">Beta-ketoacyl synthase</fullName>
    </submittedName>
</protein>
<feature type="non-terminal residue" evidence="6">
    <location>
        <position position="1"/>
    </location>
</feature>
<evidence type="ECO:0000313" key="6">
    <source>
        <dbReference type="EMBL" id="AEG77057.1"/>
    </source>
</evidence>
<name>F6LQ37_9BACT</name>
<dbReference type="PROSITE" id="PS00606">
    <property type="entry name" value="KS3_1"/>
    <property type="match status" value="1"/>
</dbReference>
<evidence type="ECO:0000256" key="3">
    <source>
        <dbReference type="ARBA" id="ARBA00022679"/>
    </source>
</evidence>
<dbReference type="InterPro" id="IPR018201">
    <property type="entry name" value="Ketoacyl_synth_AS"/>
</dbReference>
<dbReference type="GO" id="GO:0004315">
    <property type="term" value="F:3-oxoacyl-[acyl-carrier-protein] synthase activity"/>
    <property type="evidence" value="ECO:0007669"/>
    <property type="project" value="InterPro"/>
</dbReference>
<feature type="non-terminal residue" evidence="6">
    <location>
        <position position="191"/>
    </location>
</feature>
<evidence type="ECO:0000256" key="1">
    <source>
        <dbReference type="ARBA" id="ARBA00022450"/>
    </source>
</evidence>
<dbReference type="PROSITE" id="PS52004">
    <property type="entry name" value="KS3_2"/>
    <property type="match status" value="1"/>
</dbReference>
<keyword evidence="3" id="KW-0808">Transferase</keyword>
<dbReference type="PANTHER" id="PTHR43775:SF37">
    <property type="entry name" value="SI:DKEY-61P9.11"/>
    <property type="match status" value="1"/>
</dbReference>
<dbReference type="InterPro" id="IPR014030">
    <property type="entry name" value="Ketoacyl_synth_N"/>
</dbReference>
<dbReference type="GO" id="GO:0004312">
    <property type="term" value="F:fatty acid synthase activity"/>
    <property type="evidence" value="ECO:0007669"/>
    <property type="project" value="TreeGrafter"/>
</dbReference>
<dbReference type="InterPro" id="IPR016039">
    <property type="entry name" value="Thiolase-like"/>
</dbReference>
<organism evidence="6">
    <name type="scientific">uncultured Acidobacteriota bacterium</name>
    <dbReference type="NCBI Taxonomy" id="171953"/>
    <lineage>
        <taxon>Bacteria</taxon>
        <taxon>Pseudomonadati</taxon>
        <taxon>Acidobacteriota</taxon>
        <taxon>environmental samples</taxon>
    </lineage>
</organism>
<dbReference type="InterPro" id="IPR020841">
    <property type="entry name" value="PKS_Beta-ketoAc_synthase_dom"/>
</dbReference>
<dbReference type="GO" id="GO:0006633">
    <property type="term" value="P:fatty acid biosynthetic process"/>
    <property type="evidence" value="ECO:0007669"/>
    <property type="project" value="InterPro"/>
</dbReference>
<evidence type="ECO:0000256" key="4">
    <source>
        <dbReference type="SAM" id="MobiDB-lite"/>
    </source>
</evidence>